<reference evidence="2" key="1">
    <citation type="submission" date="2021-02" db="EMBL/GenBank/DDBJ databases">
        <authorList>
            <person name="Dougan E. K."/>
            <person name="Rhodes N."/>
            <person name="Thang M."/>
            <person name="Chan C."/>
        </authorList>
    </citation>
    <scope>NUCLEOTIDE SEQUENCE</scope>
</reference>
<feature type="compositionally biased region" description="Acidic residues" evidence="1">
    <location>
        <begin position="379"/>
        <end position="392"/>
    </location>
</feature>
<name>A0A813J7U1_POLGL</name>
<proteinExistence type="predicted"/>
<evidence type="ECO:0000313" key="3">
    <source>
        <dbReference type="Proteomes" id="UP000626109"/>
    </source>
</evidence>
<evidence type="ECO:0000313" key="2">
    <source>
        <dbReference type="EMBL" id="CAE8665867.1"/>
    </source>
</evidence>
<dbReference type="EMBL" id="CAJNNW010020205">
    <property type="protein sequence ID" value="CAE8665867.1"/>
    <property type="molecule type" value="Genomic_DNA"/>
</dbReference>
<feature type="compositionally biased region" description="Low complexity" evidence="1">
    <location>
        <begin position="308"/>
        <end position="319"/>
    </location>
</feature>
<feature type="non-terminal residue" evidence="2">
    <location>
        <position position="1"/>
    </location>
</feature>
<protein>
    <submittedName>
        <fullName evidence="2">Uncharacterized protein</fullName>
    </submittedName>
</protein>
<feature type="region of interest" description="Disordered" evidence="1">
    <location>
        <begin position="194"/>
        <end position="235"/>
    </location>
</feature>
<dbReference type="Proteomes" id="UP000626109">
    <property type="component" value="Unassembled WGS sequence"/>
</dbReference>
<organism evidence="2 3">
    <name type="scientific">Polarella glacialis</name>
    <name type="common">Dinoflagellate</name>
    <dbReference type="NCBI Taxonomy" id="89957"/>
    <lineage>
        <taxon>Eukaryota</taxon>
        <taxon>Sar</taxon>
        <taxon>Alveolata</taxon>
        <taxon>Dinophyceae</taxon>
        <taxon>Suessiales</taxon>
        <taxon>Suessiaceae</taxon>
        <taxon>Polarella</taxon>
    </lineage>
</organism>
<comment type="caution">
    <text evidence="2">The sequence shown here is derived from an EMBL/GenBank/DDBJ whole genome shotgun (WGS) entry which is preliminary data.</text>
</comment>
<evidence type="ECO:0000256" key="1">
    <source>
        <dbReference type="SAM" id="MobiDB-lite"/>
    </source>
</evidence>
<accession>A0A813J7U1</accession>
<dbReference type="AlphaFoldDB" id="A0A813J7U1"/>
<feature type="non-terminal residue" evidence="2">
    <location>
        <position position="411"/>
    </location>
</feature>
<feature type="compositionally biased region" description="Acidic residues" evidence="1">
    <location>
        <begin position="357"/>
        <end position="372"/>
    </location>
</feature>
<sequence>ARWDELWRSATPEVKLALPSALEIKGAKAALHIVLKDGVLLVGQLEQVLRCPGMQQQALHRRDQSSELLLRPCTLSKDLNSESTTMTASTGAMLSVKPCHWVCALPAWNKRVMPGDGLERLSEITAMVERSTMNCGAWVQMGVPTGRGPAQALNGMVPIAMIPMWTIVPPGSIPGGPMGGPMALTNGPMCYGKGGSPGFNNNSDVASEQRRRQEWWAGQRQAHHGPSSSHEPRRNKNEAQLVINYNRAHEVLEQDEVSKEEAEVAEECQPSPGGAALCLDALVLRGKQAAAEAEAEDEREISTEGDAQAEASSTSSASWAKEEERASSLTEEGDESCLDVEAKVVPKRAWTSKRWADEEEDSVEADEDEDLQEEPKGEEAEDEPNPSEAEDLQEVRPEVEEEPRPCCDRDQ</sequence>
<gene>
    <name evidence="2" type="ORF">PGLA2088_LOCUS16054</name>
</gene>
<feature type="region of interest" description="Disordered" evidence="1">
    <location>
        <begin position="290"/>
        <end position="411"/>
    </location>
</feature>
<feature type="compositionally biased region" description="Basic and acidic residues" evidence="1">
    <location>
        <begin position="393"/>
        <end position="411"/>
    </location>
</feature>